<protein>
    <recommendedName>
        <fullName evidence="3">DUF5667 domain-containing protein</fullName>
    </recommendedName>
</protein>
<dbReference type="AlphaFoldDB" id="A0A810KT99"/>
<gene>
    <name evidence="4" type="ORF">Asera_05610</name>
</gene>
<feature type="domain" description="DUF5667" evidence="3">
    <location>
        <begin position="153"/>
        <end position="224"/>
    </location>
</feature>
<keyword evidence="2" id="KW-0472">Membrane</keyword>
<feature type="compositionally biased region" description="Gly residues" evidence="1">
    <location>
        <begin position="376"/>
        <end position="392"/>
    </location>
</feature>
<dbReference type="RefSeq" id="WP_157034881.1">
    <property type="nucleotide sequence ID" value="NZ_AP023354.1"/>
</dbReference>
<proteinExistence type="predicted"/>
<keyword evidence="5" id="KW-1185">Reference proteome</keyword>
<evidence type="ECO:0000313" key="4">
    <source>
        <dbReference type="EMBL" id="BCJ26453.1"/>
    </source>
</evidence>
<dbReference type="EMBL" id="AP023354">
    <property type="protein sequence ID" value="BCJ26453.1"/>
    <property type="molecule type" value="Genomic_DNA"/>
</dbReference>
<accession>A0A810KT99</accession>
<feature type="transmembrane region" description="Helical" evidence="2">
    <location>
        <begin position="130"/>
        <end position="149"/>
    </location>
</feature>
<keyword evidence="2" id="KW-0812">Transmembrane</keyword>
<dbReference type="InterPro" id="IPR043725">
    <property type="entry name" value="DUF5667"/>
</dbReference>
<reference evidence="4" key="1">
    <citation type="submission" date="2020-08" db="EMBL/GenBank/DDBJ databases">
        <title>Whole genome shotgun sequence of Actinocatenispora sera NBRC 101916.</title>
        <authorList>
            <person name="Komaki H."/>
            <person name="Tamura T."/>
        </authorList>
    </citation>
    <scope>NUCLEOTIDE SEQUENCE</scope>
    <source>
        <strain evidence="4">NBRC 101916</strain>
    </source>
</reference>
<sequence>MKLFLRRRTERFARLVADDLPDHDNAEQQTGHHQARAAHHTRDVDDTLALLVRVGREVSAQASTFERSHRMDPDAKADIRRRLLADAAIHGIGAARADAEPDTDISVRTHGTPRPTRHAVPPNRRPKVRLIVIGGVVAGALGVSGVAAASTSAVPGDALYNVKRSTERAQIALAGSDSNSGQLYLQFARTRSGEAGSVSDDPAQLSRVLGDMDRETRQGVSLLDSTAVHDRSATALDQVDSFTTAQRPVVARLAGRLTGPSHHRAQQSLDLIDQVKQRSGELRRLLLCTTGKSVKQDALGPVPQSCASLPGAKPGPSGTGKGSGRGPGQAPTGASPSGKTSASATPRTSGTPSGSSGPSSSESGSPAPSPSTSDSGNGGLLGTIGKILGGLL</sequence>
<dbReference type="Proteomes" id="UP000680750">
    <property type="component" value="Chromosome"/>
</dbReference>
<feature type="region of interest" description="Disordered" evidence="1">
    <location>
        <begin position="20"/>
        <end position="41"/>
    </location>
</feature>
<name>A0A810KT99_9ACTN</name>
<feature type="compositionally biased region" description="Gly residues" evidence="1">
    <location>
        <begin position="317"/>
        <end position="327"/>
    </location>
</feature>
<feature type="compositionally biased region" description="Low complexity" evidence="1">
    <location>
        <begin position="340"/>
        <end position="375"/>
    </location>
</feature>
<evidence type="ECO:0000256" key="2">
    <source>
        <dbReference type="SAM" id="Phobius"/>
    </source>
</evidence>
<evidence type="ECO:0000313" key="5">
    <source>
        <dbReference type="Proteomes" id="UP000680750"/>
    </source>
</evidence>
<organism evidence="4 5">
    <name type="scientific">Actinocatenispora sera</name>
    <dbReference type="NCBI Taxonomy" id="390989"/>
    <lineage>
        <taxon>Bacteria</taxon>
        <taxon>Bacillati</taxon>
        <taxon>Actinomycetota</taxon>
        <taxon>Actinomycetes</taxon>
        <taxon>Micromonosporales</taxon>
        <taxon>Micromonosporaceae</taxon>
        <taxon>Actinocatenispora</taxon>
    </lineage>
</organism>
<keyword evidence="2" id="KW-1133">Transmembrane helix</keyword>
<dbReference type="KEGG" id="aser:Asera_05610"/>
<evidence type="ECO:0000256" key="1">
    <source>
        <dbReference type="SAM" id="MobiDB-lite"/>
    </source>
</evidence>
<dbReference type="OrthoDB" id="3402808at2"/>
<evidence type="ECO:0000259" key="3">
    <source>
        <dbReference type="Pfam" id="PF18915"/>
    </source>
</evidence>
<feature type="region of interest" description="Disordered" evidence="1">
    <location>
        <begin position="296"/>
        <end position="392"/>
    </location>
</feature>
<dbReference type="Pfam" id="PF18915">
    <property type="entry name" value="DUF5667"/>
    <property type="match status" value="1"/>
</dbReference>